<dbReference type="WBParaSite" id="JU765_v2.g14664.t1">
    <property type="protein sequence ID" value="JU765_v2.g14664.t1"/>
    <property type="gene ID" value="JU765_v2.g14664"/>
</dbReference>
<evidence type="ECO:0000313" key="2">
    <source>
        <dbReference type="WBParaSite" id="JU765_v2.g14664.t1"/>
    </source>
</evidence>
<dbReference type="Proteomes" id="UP000887576">
    <property type="component" value="Unplaced"/>
</dbReference>
<proteinExistence type="predicted"/>
<reference evidence="2" key="1">
    <citation type="submission" date="2022-11" db="UniProtKB">
        <authorList>
            <consortium name="WormBaseParasite"/>
        </authorList>
    </citation>
    <scope>IDENTIFICATION</scope>
</reference>
<organism evidence="1 2">
    <name type="scientific">Panagrolaimus sp. JU765</name>
    <dbReference type="NCBI Taxonomy" id="591449"/>
    <lineage>
        <taxon>Eukaryota</taxon>
        <taxon>Metazoa</taxon>
        <taxon>Ecdysozoa</taxon>
        <taxon>Nematoda</taxon>
        <taxon>Chromadorea</taxon>
        <taxon>Rhabditida</taxon>
        <taxon>Tylenchina</taxon>
        <taxon>Panagrolaimomorpha</taxon>
        <taxon>Panagrolaimoidea</taxon>
        <taxon>Panagrolaimidae</taxon>
        <taxon>Panagrolaimus</taxon>
    </lineage>
</organism>
<evidence type="ECO:0000313" key="1">
    <source>
        <dbReference type="Proteomes" id="UP000887576"/>
    </source>
</evidence>
<name>A0AC34QAQ4_9BILA</name>
<sequence length="216" mass="23781">MLPKQVADNLKAGLSVEPESYDNVTIFFSDVVQFTALSSKCTPLQVVQLLNDLYTTFDSFIETHDVYKVETIGDGYMCVSGLPHRNGNMHAREISILSLALIEAIKYVKVPHLPDENLNIRVGAHCGPVTAGIVGLTMPRYCLFGDTVNTASRMESNGKPGKIQISSELNKLLTILGGFYTESRGEVMIKGKGIMETFWLLSKTEDGLKNLSKNFS</sequence>
<protein>
    <submittedName>
        <fullName evidence="2">Guanylate cyclase domain-containing protein</fullName>
    </submittedName>
</protein>
<accession>A0AC34QAQ4</accession>